<feature type="non-terminal residue" evidence="2">
    <location>
        <position position="1"/>
    </location>
</feature>
<reference evidence="2" key="1">
    <citation type="journal article" date="2014" name="PLoS ONE">
        <title>Transcriptome-Based Identification of ABC Transporters in the Western Tarnished Plant Bug Lygus hesperus.</title>
        <authorList>
            <person name="Hull J.J."/>
            <person name="Chaney K."/>
            <person name="Geib S.M."/>
            <person name="Fabrick J.A."/>
            <person name="Brent C.S."/>
            <person name="Walsh D."/>
            <person name="Lavine L.C."/>
        </authorList>
    </citation>
    <scope>NUCLEOTIDE SEQUENCE</scope>
</reference>
<reference evidence="2" key="2">
    <citation type="submission" date="2014-07" db="EMBL/GenBank/DDBJ databases">
        <authorList>
            <person name="Hull J."/>
        </authorList>
    </citation>
    <scope>NUCLEOTIDE SEQUENCE</scope>
</reference>
<dbReference type="EMBL" id="GBHO01024107">
    <property type="protein sequence ID" value="JAG19497.1"/>
    <property type="molecule type" value="Transcribed_RNA"/>
</dbReference>
<evidence type="ECO:0000313" key="2">
    <source>
        <dbReference type="EMBL" id="JAG19497.1"/>
    </source>
</evidence>
<proteinExistence type="predicted"/>
<evidence type="ECO:0000256" key="1">
    <source>
        <dbReference type="SAM" id="MobiDB-lite"/>
    </source>
</evidence>
<protein>
    <submittedName>
        <fullName evidence="2">Uncharacterized protein</fullName>
    </submittedName>
</protein>
<feature type="compositionally biased region" description="Basic residues" evidence="1">
    <location>
        <begin position="308"/>
        <end position="319"/>
    </location>
</feature>
<organism evidence="2">
    <name type="scientific">Lygus hesperus</name>
    <name type="common">Western plant bug</name>
    <dbReference type="NCBI Taxonomy" id="30085"/>
    <lineage>
        <taxon>Eukaryota</taxon>
        <taxon>Metazoa</taxon>
        <taxon>Ecdysozoa</taxon>
        <taxon>Arthropoda</taxon>
        <taxon>Hexapoda</taxon>
        <taxon>Insecta</taxon>
        <taxon>Pterygota</taxon>
        <taxon>Neoptera</taxon>
        <taxon>Paraneoptera</taxon>
        <taxon>Hemiptera</taxon>
        <taxon>Heteroptera</taxon>
        <taxon>Panheteroptera</taxon>
        <taxon>Cimicomorpha</taxon>
        <taxon>Miridae</taxon>
        <taxon>Mirini</taxon>
        <taxon>Lygus</taxon>
    </lineage>
</organism>
<feature type="non-terminal residue" evidence="2">
    <location>
        <position position="474"/>
    </location>
</feature>
<accession>A0A0A9XFJ6</accession>
<gene>
    <name evidence="2" type="ORF">CM83_102150</name>
</gene>
<name>A0A0A9XFJ6_LYGHE</name>
<sequence>EQITCKQDSTSIAKWLSEFQGFCEDHRKWPIFDRVVIDGSQALLKAILKSWGLMDTFTYLNISYRYVLAGQPLRISPDLPVIVRFCCAHFMKNIVGVIDEDKEKRNSYFRTFLKEGMASLFNIKDIWHASLWVSELAVVLLTPQQHASVNSSLCNLRDLVLRSPNEMQVLELKKSIHVTTPLLSTKRNLESSMFKEHFSAVVERTRNLIPADISGPTNEYYDPELLDTLIQKYFTYYPMWAGVLSYPDDDPAKERRSNAIVENYMGLLKTNLMDKLLHQRISRFLRLVRTHVLSVSKEYLFRIPKNRSTPRKSVNKSRPLKTVPPAYRSSSRKIQSSSSDKSRLNGSQPIGLDAESYQRSLDMMGSLHGPMDEGDIVQLSTFYSLKCEEESESDIFKSLGERDKSAGRNVGSLSDSLMTNSETQKFDDLITTISSDSDSGELIATFIGDAEDSERTALPPNESFEQWGRKRKKN</sequence>
<feature type="region of interest" description="Disordered" evidence="1">
    <location>
        <begin position="448"/>
        <end position="474"/>
    </location>
</feature>
<feature type="region of interest" description="Disordered" evidence="1">
    <location>
        <begin position="308"/>
        <end position="350"/>
    </location>
</feature>
<dbReference type="AlphaFoldDB" id="A0A0A9XFJ6"/>
<feature type="compositionally biased region" description="Low complexity" evidence="1">
    <location>
        <begin position="328"/>
        <end position="339"/>
    </location>
</feature>